<accession>I7GNY6</accession>
<evidence type="ECO:0000313" key="1">
    <source>
        <dbReference type="EMBL" id="BAE91719.1"/>
    </source>
</evidence>
<organism evidence="1">
    <name type="scientific">Macaca fascicularis</name>
    <name type="common">Crab-eating macaque</name>
    <name type="synonym">Cynomolgus monkey</name>
    <dbReference type="NCBI Taxonomy" id="9541"/>
    <lineage>
        <taxon>Eukaryota</taxon>
        <taxon>Metazoa</taxon>
        <taxon>Chordata</taxon>
        <taxon>Craniata</taxon>
        <taxon>Vertebrata</taxon>
        <taxon>Euteleostomi</taxon>
        <taxon>Mammalia</taxon>
        <taxon>Eutheria</taxon>
        <taxon>Euarchontoglires</taxon>
        <taxon>Primates</taxon>
        <taxon>Haplorrhini</taxon>
        <taxon>Catarrhini</taxon>
        <taxon>Cercopithecidae</taxon>
        <taxon>Cercopithecinae</taxon>
        <taxon>Macaca</taxon>
    </lineage>
</organism>
<sequence length="54" mass="6205">MKMHPASCRTTDQVRDVLAFVRRWECAVFQWEPPREATTWKGPGEAAEVCINQA</sequence>
<proteinExistence type="evidence at transcript level"/>
<dbReference type="AlphaFoldDB" id="I7GNY6"/>
<dbReference type="EMBL" id="AB174657">
    <property type="protein sequence ID" value="BAE91719.1"/>
    <property type="molecule type" value="mRNA"/>
</dbReference>
<reference evidence="1" key="1">
    <citation type="journal article" date="2007" name="PLoS Biol.">
        <title>Rate of evolution in brain-expressed genes in humans and other primates.</title>
        <authorList>
            <person name="Wang H.-Y."/>
            <person name="Chien H.-C."/>
            <person name="Osada N."/>
            <person name="Hashimoto K."/>
            <person name="Sugano S."/>
            <person name="Gojobori T."/>
            <person name="Chou C.-K."/>
            <person name="Tsai S.-F."/>
            <person name="Wu C.-I."/>
            <person name="Shen C.-K.J."/>
        </authorList>
    </citation>
    <scope>NUCLEOTIDE SEQUENCE</scope>
</reference>
<protein>
    <submittedName>
        <fullName evidence="1">Macaca fascicularis brain cDNA, clone: QtrA-18482</fullName>
    </submittedName>
</protein>
<name>I7GNY6_MACFA</name>